<organism evidence="2 3">
    <name type="scientific">Lysobacter korlensis</name>
    <dbReference type="NCBI Taxonomy" id="553636"/>
    <lineage>
        <taxon>Bacteria</taxon>
        <taxon>Pseudomonadati</taxon>
        <taxon>Pseudomonadota</taxon>
        <taxon>Gammaproteobacteria</taxon>
        <taxon>Lysobacterales</taxon>
        <taxon>Lysobacteraceae</taxon>
        <taxon>Lysobacter</taxon>
    </lineage>
</organism>
<dbReference type="CDD" id="cd01066">
    <property type="entry name" value="APP_MetAP"/>
    <property type="match status" value="1"/>
</dbReference>
<gene>
    <name evidence="2" type="ORF">ACFFGH_20405</name>
</gene>
<keyword evidence="3" id="KW-1185">Reference proteome</keyword>
<feature type="domain" description="Peptidase M24" evidence="1">
    <location>
        <begin position="136"/>
        <end position="329"/>
    </location>
</feature>
<evidence type="ECO:0000313" key="3">
    <source>
        <dbReference type="Proteomes" id="UP001589896"/>
    </source>
</evidence>
<protein>
    <submittedName>
        <fullName evidence="2">M24 family metallopeptidase</fullName>
    </submittedName>
</protein>
<dbReference type="PANTHER" id="PTHR46112:SF2">
    <property type="entry name" value="XAA-PRO AMINOPEPTIDASE P-RELATED"/>
    <property type="match status" value="1"/>
</dbReference>
<reference evidence="2 3" key="1">
    <citation type="submission" date="2024-09" db="EMBL/GenBank/DDBJ databases">
        <authorList>
            <person name="Sun Q."/>
            <person name="Mori K."/>
        </authorList>
    </citation>
    <scope>NUCLEOTIDE SEQUENCE [LARGE SCALE GENOMIC DNA]</scope>
    <source>
        <strain evidence="2 3">KCTC 23076</strain>
    </source>
</reference>
<accession>A0ABV6RWD4</accession>
<dbReference type="InterPro" id="IPR000994">
    <property type="entry name" value="Pept_M24"/>
</dbReference>
<dbReference type="SUPFAM" id="SSF55920">
    <property type="entry name" value="Creatinase/aminopeptidase"/>
    <property type="match status" value="1"/>
</dbReference>
<dbReference type="Proteomes" id="UP001589896">
    <property type="component" value="Unassembled WGS sequence"/>
</dbReference>
<evidence type="ECO:0000259" key="1">
    <source>
        <dbReference type="Pfam" id="PF00557"/>
    </source>
</evidence>
<comment type="caution">
    <text evidence="2">The sequence shown here is derived from an EMBL/GenBank/DDBJ whole genome shotgun (WGS) entry which is preliminary data.</text>
</comment>
<dbReference type="RefSeq" id="WP_386671735.1">
    <property type="nucleotide sequence ID" value="NZ_JBHLTG010000005.1"/>
</dbReference>
<proteinExistence type="predicted"/>
<dbReference type="PANTHER" id="PTHR46112">
    <property type="entry name" value="AMINOPEPTIDASE"/>
    <property type="match status" value="1"/>
</dbReference>
<name>A0ABV6RWD4_9GAMM</name>
<dbReference type="InterPro" id="IPR050659">
    <property type="entry name" value="Peptidase_M24B"/>
</dbReference>
<dbReference type="Pfam" id="PF00557">
    <property type="entry name" value="Peptidase_M24"/>
    <property type="match status" value="1"/>
</dbReference>
<sequence length="371" mass="40109">MNGRPHSAPSPADRQIKRRRVLAILEERGADALVLRSTPALAWYLDGARVQVSLVGDPVLAVVVTATEDVVLTFGNELDRLVAEELPDDIRTSAVEWHETLDPSTVAPGRVLPEADVADDLRRARAELLPTELARFRALGRDAAAAMTDALSTLTPELTERQAAARVGAELLDRGMDPVVLLAAGRERLAHRHPLPTEAPLGDRAMLVVCARRNGLILNATRWIRFGAARPDETEAADRLRRVEAAFLGASRPGSTLADAFQAGIAAYGANGFAAGEWRRHHQGGAAGYAGRDPRATPATADPIRLHQAFAWNPSAPLVKVEDTVVTTEHGVEVLSVDPRWPSSVVDGIPRPDELELERAGLGRRRKRGRP</sequence>
<dbReference type="InterPro" id="IPR036005">
    <property type="entry name" value="Creatinase/aminopeptidase-like"/>
</dbReference>
<evidence type="ECO:0000313" key="2">
    <source>
        <dbReference type="EMBL" id="MFC0680203.1"/>
    </source>
</evidence>
<dbReference type="Gene3D" id="3.90.230.10">
    <property type="entry name" value="Creatinase/methionine aminopeptidase superfamily"/>
    <property type="match status" value="1"/>
</dbReference>
<dbReference type="EMBL" id="JBHLTG010000005">
    <property type="protein sequence ID" value="MFC0680203.1"/>
    <property type="molecule type" value="Genomic_DNA"/>
</dbReference>